<dbReference type="InterPro" id="IPR050138">
    <property type="entry name" value="DHOase/Allantoinase_Hydrolase"/>
</dbReference>
<dbReference type="GO" id="GO:0006145">
    <property type="term" value="P:purine nucleobase catabolic process"/>
    <property type="evidence" value="ECO:0007669"/>
    <property type="project" value="TreeGrafter"/>
</dbReference>
<sequence length="948" mass="101036">MASKDPMLPSPNSASQRKPVATLKLNTLGLVALGSIGFLAYNVLNLPHIPKAHPLPPHALESISKCKSLNLKPGPPKSFWSRTESERWEPGTPSILIQNATIWTGGNGGDEVLLGDILLDKGIIKAVGRVPPGLLDSIGNKLVVKNVQGAWVSPAINDMHSHLGVDSVPELQGASDTNSFKAPTMPYLRSLDGFNTHDTAFALSRSGGVATALILPGSADNIGGQAFVVKIRKTSHGGPSSMVLEPPATLHINGTRGEADGVRWRHMKHACGENPSGVYKQTRMDSMWEFRKAYNSAREVKQKQDAFCARADTGTVDWSKESFPEDLQFEALVDVLRGRVKVNIHCYQAVDMDGIVRLTNEFKFPVAAFHHAHEAYLVPDLIKSVWGDVPPAVALFATNARYKYEAYRGSEFAPKILHDNELKVVMKSDHPVLNSRYLLYEAAQAHYYGLPAGPALSSVITTPAEVAGFGHRLGRVQNGYDADIVVWDSHPLTLGATPQQLYIDGIAQISDPVVVSKPNTFQRIPATPDWGSAPEEAIKYDGLPPLQSSSGKDQSQTVVFTRVKDVWTSSSGELELQSLPAESVVVVSSGRITCVGSASRCSSSLSEAKVVDLAHGSLSPGLISFGAPLGLEEIQAESSTNDGTVPDPFDENGVPKVAGGDGLVVRAVDGLSFSGRDTLLAHRAGVTTAVSAPVSNGFFSGASVAFRTGASHKLEDGAIVNSAPALHLTVEHGSSVSVSTQIATLRRLLLKNVAKKNKHGLVSKALDGQVPLVIKVHKADDMATLLELKSEIEDLTSIPLRLTFAGATEAHIISKEIAAAGVGVIVIPSRSFPASWDRARVLPGPPLSQDSLIAKLLKANVTVGVGVVEAWEARNARFDIGWAALESNGDIKKQDALALGTTNLQKLLGLEGNELLGDLVAYHGGDCFDLASRPVAVVSSARMMVDLF</sequence>
<dbReference type="GO" id="GO:0004038">
    <property type="term" value="F:allantoinase activity"/>
    <property type="evidence" value="ECO:0007669"/>
    <property type="project" value="TreeGrafter"/>
</dbReference>
<feature type="domain" description="Amidohydrolase-related" evidence="1">
    <location>
        <begin position="408"/>
        <end position="503"/>
    </location>
</feature>
<protein>
    <recommendedName>
        <fullName evidence="1">Amidohydrolase-related domain-containing protein</fullName>
    </recommendedName>
</protein>
<dbReference type="InterPro" id="IPR032466">
    <property type="entry name" value="Metal_Hydrolase"/>
</dbReference>
<dbReference type="PANTHER" id="PTHR43668">
    <property type="entry name" value="ALLANTOINASE"/>
    <property type="match status" value="1"/>
</dbReference>
<dbReference type="OrthoDB" id="10258955at2759"/>
<dbReference type="PANTHER" id="PTHR43668:SF5">
    <property type="entry name" value="AMIDOHYDROLASE 3 DOMAIN-CONTAINING PROTEIN"/>
    <property type="match status" value="1"/>
</dbReference>
<dbReference type="Pfam" id="PF01979">
    <property type="entry name" value="Amidohydro_1"/>
    <property type="match status" value="1"/>
</dbReference>
<dbReference type="STRING" id="1108050.A0A0B7FWL1"/>
<reference evidence="2 3" key="1">
    <citation type="submission" date="2014-11" db="EMBL/GenBank/DDBJ databases">
        <authorList>
            <person name="Wibberg Daniel"/>
        </authorList>
    </citation>
    <scope>NUCLEOTIDE SEQUENCE [LARGE SCALE GENOMIC DNA]</scope>
    <source>
        <strain evidence="2">Rhizoctonia solani AG1-IB 7/3/14</strain>
    </source>
</reference>
<organism evidence="2 3">
    <name type="scientific">Thanatephorus cucumeris (strain AG1-IB / isolate 7/3/14)</name>
    <name type="common">Lettuce bottom rot fungus</name>
    <name type="synonym">Rhizoctonia solani</name>
    <dbReference type="NCBI Taxonomy" id="1108050"/>
    <lineage>
        <taxon>Eukaryota</taxon>
        <taxon>Fungi</taxon>
        <taxon>Dikarya</taxon>
        <taxon>Basidiomycota</taxon>
        <taxon>Agaricomycotina</taxon>
        <taxon>Agaricomycetes</taxon>
        <taxon>Cantharellales</taxon>
        <taxon>Ceratobasidiaceae</taxon>
        <taxon>Rhizoctonia</taxon>
        <taxon>Rhizoctonia solani AG-1</taxon>
    </lineage>
</organism>
<dbReference type="InterPro" id="IPR006680">
    <property type="entry name" value="Amidohydro-rel"/>
</dbReference>
<keyword evidence="3" id="KW-1185">Reference proteome</keyword>
<dbReference type="InterPro" id="IPR011059">
    <property type="entry name" value="Metal-dep_hydrolase_composite"/>
</dbReference>
<accession>A0A0B7FWL1</accession>
<dbReference type="Gene3D" id="3.20.20.140">
    <property type="entry name" value="Metal-dependent hydrolases"/>
    <property type="match status" value="2"/>
</dbReference>
<evidence type="ECO:0000313" key="3">
    <source>
        <dbReference type="Proteomes" id="UP000059188"/>
    </source>
</evidence>
<dbReference type="GO" id="GO:0005737">
    <property type="term" value="C:cytoplasm"/>
    <property type="evidence" value="ECO:0007669"/>
    <property type="project" value="TreeGrafter"/>
</dbReference>
<dbReference type="EMBL" id="LN679104">
    <property type="protein sequence ID" value="CEL60603.1"/>
    <property type="molecule type" value="Genomic_DNA"/>
</dbReference>
<dbReference type="AlphaFoldDB" id="A0A0B7FWL1"/>
<dbReference type="SUPFAM" id="SSF51338">
    <property type="entry name" value="Composite domain of metallo-dependent hydrolases"/>
    <property type="match status" value="1"/>
</dbReference>
<dbReference type="Proteomes" id="UP000059188">
    <property type="component" value="Unassembled WGS sequence"/>
</dbReference>
<proteinExistence type="predicted"/>
<gene>
    <name evidence="2" type="ORF">RSOLAG1IB_03841</name>
</gene>
<evidence type="ECO:0000313" key="2">
    <source>
        <dbReference type="EMBL" id="CEL60603.1"/>
    </source>
</evidence>
<evidence type="ECO:0000259" key="1">
    <source>
        <dbReference type="Pfam" id="PF01979"/>
    </source>
</evidence>
<dbReference type="SUPFAM" id="SSF51556">
    <property type="entry name" value="Metallo-dependent hydrolases"/>
    <property type="match status" value="1"/>
</dbReference>
<name>A0A0B7FWL1_THACB</name>